<sequence>LGSGSVHPGRWMRDIKHWRADQKAGHAVFTVVDRKTANLIMKNGLVVQGKRLLARKLEEDPRRCYKCQFLNPGHTADQCPSIAEVCPNCAGCGHPAGACKATAADYKCITCRKMGCPYQHAAWDRKRCTMFMEAKKELRRKHPENNYRFFLSE</sequence>
<proteinExistence type="predicted"/>
<reference evidence="1" key="1">
    <citation type="submission" date="2020-11" db="EMBL/GenBank/DDBJ databases">
        <authorList>
            <consortium name="DOE Joint Genome Institute"/>
            <person name="Ahrendt S."/>
            <person name="Riley R."/>
            <person name="Andreopoulos W."/>
            <person name="LaButti K."/>
            <person name="Pangilinan J."/>
            <person name="Ruiz-duenas F.J."/>
            <person name="Barrasa J.M."/>
            <person name="Sanchez-Garcia M."/>
            <person name="Camarero S."/>
            <person name="Miyauchi S."/>
            <person name="Serrano A."/>
            <person name="Linde D."/>
            <person name="Babiker R."/>
            <person name="Drula E."/>
            <person name="Ayuso-Fernandez I."/>
            <person name="Pacheco R."/>
            <person name="Padilla G."/>
            <person name="Ferreira P."/>
            <person name="Barriuso J."/>
            <person name="Kellner H."/>
            <person name="Castanera R."/>
            <person name="Alfaro M."/>
            <person name="Ramirez L."/>
            <person name="Pisabarro A.G."/>
            <person name="Kuo A."/>
            <person name="Tritt A."/>
            <person name="Lipzen A."/>
            <person name="He G."/>
            <person name="Yan M."/>
            <person name="Ng V."/>
            <person name="Cullen D."/>
            <person name="Martin F."/>
            <person name="Rosso M.-N."/>
            <person name="Henrissat B."/>
            <person name="Hibbett D."/>
            <person name="Martinez A.T."/>
            <person name="Grigoriev I.V."/>
        </authorList>
    </citation>
    <scope>NUCLEOTIDE SEQUENCE</scope>
    <source>
        <strain evidence="1">AH 44721</strain>
    </source>
</reference>
<dbReference type="Proteomes" id="UP000724874">
    <property type="component" value="Unassembled WGS sequence"/>
</dbReference>
<comment type="caution">
    <text evidence="1">The sequence shown here is derived from an EMBL/GenBank/DDBJ whole genome shotgun (WGS) entry which is preliminary data.</text>
</comment>
<keyword evidence="2" id="KW-1185">Reference proteome</keyword>
<dbReference type="AlphaFoldDB" id="A0A9P5N8D3"/>
<dbReference type="EMBL" id="JADNYJ010000213">
    <property type="protein sequence ID" value="KAF8874451.1"/>
    <property type="molecule type" value="Genomic_DNA"/>
</dbReference>
<protein>
    <submittedName>
        <fullName evidence="1">Uncharacterized protein</fullName>
    </submittedName>
</protein>
<accession>A0A9P5N8D3</accession>
<evidence type="ECO:0000313" key="2">
    <source>
        <dbReference type="Proteomes" id="UP000724874"/>
    </source>
</evidence>
<dbReference type="OrthoDB" id="4230923at2759"/>
<evidence type="ECO:0000313" key="1">
    <source>
        <dbReference type="EMBL" id="KAF8874451.1"/>
    </source>
</evidence>
<name>A0A9P5N8D3_GYMJU</name>
<organism evidence="1 2">
    <name type="scientific">Gymnopilus junonius</name>
    <name type="common">Spectacular rustgill mushroom</name>
    <name type="synonym">Gymnopilus spectabilis subsp. junonius</name>
    <dbReference type="NCBI Taxonomy" id="109634"/>
    <lineage>
        <taxon>Eukaryota</taxon>
        <taxon>Fungi</taxon>
        <taxon>Dikarya</taxon>
        <taxon>Basidiomycota</taxon>
        <taxon>Agaricomycotina</taxon>
        <taxon>Agaricomycetes</taxon>
        <taxon>Agaricomycetidae</taxon>
        <taxon>Agaricales</taxon>
        <taxon>Agaricineae</taxon>
        <taxon>Hymenogastraceae</taxon>
        <taxon>Gymnopilus</taxon>
    </lineage>
</organism>
<feature type="non-terminal residue" evidence="1">
    <location>
        <position position="1"/>
    </location>
</feature>
<gene>
    <name evidence="1" type="ORF">CPB84DRAFT_1690171</name>
</gene>